<keyword evidence="2" id="KW-0808">Transferase</keyword>
<dbReference type="Gene3D" id="2.170.270.10">
    <property type="entry name" value="SET domain"/>
    <property type="match status" value="1"/>
</dbReference>
<dbReference type="PROSITE" id="PS50280">
    <property type="entry name" value="SET"/>
    <property type="match status" value="1"/>
</dbReference>
<comment type="caution">
    <text evidence="2">The sequence shown here is derived from an EMBL/GenBank/DDBJ whole genome shotgun (WGS) entry which is preliminary data.</text>
</comment>
<dbReference type="GO" id="GO:0008168">
    <property type="term" value="F:methyltransferase activity"/>
    <property type="evidence" value="ECO:0007669"/>
    <property type="project" value="UniProtKB-KW"/>
</dbReference>
<evidence type="ECO:0000313" key="3">
    <source>
        <dbReference type="Proteomes" id="UP001597120"/>
    </source>
</evidence>
<protein>
    <submittedName>
        <fullName evidence="2">SET domain-containing protein</fullName>
        <ecNumber evidence="2">2.1.1.-</ecNumber>
    </submittedName>
</protein>
<dbReference type="Proteomes" id="UP001597120">
    <property type="component" value="Unassembled WGS sequence"/>
</dbReference>
<dbReference type="InterPro" id="IPR046341">
    <property type="entry name" value="SET_dom_sf"/>
</dbReference>
<dbReference type="EMBL" id="JBHTIU010000027">
    <property type="protein sequence ID" value="MFD0868973.1"/>
    <property type="molecule type" value="Genomic_DNA"/>
</dbReference>
<name>A0ABW3D699_9BACL</name>
<feature type="domain" description="SET" evidence="1">
    <location>
        <begin position="4"/>
        <end position="112"/>
    </location>
</feature>
<dbReference type="CDD" id="cd08161">
    <property type="entry name" value="SET"/>
    <property type="match status" value="1"/>
</dbReference>
<keyword evidence="3" id="KW-1185">Reference proteome</keyword>
<dbReference type="EC" id="2.1.1.-" evidence="2"/>
<dbReference type="GO" id="GO:0032259">
    <property type="term" value="P:methylation"/>
    <property type="evidence" value="ECO:0007669"/>
    <property type="project" value="UniProtKB-KW"/>
</dbReference>
<dbReference type="SMART" id="SM00317">
    <property type="entry name" value="SET"/>
    <property type="match status" value="1"/>
</dbReference>
<gene>
    <name evidence="2" type="ORF">ACFQ03_07410</name>
</gene>
<dbReference type="InterPro" id="IPR001214">
    <property type="entry name" value="SET_dom"/>
</dbReference>
<dbReference type="SUPFAM" id="SSF82199">
    <property type="entry name" value="SET domain"/>
    <property type="match status" value="1"/>
</dbReference>
<accession>A0ABW3D699</accession>
<evidence type="ECO:0000259" key="1">
    <source>
        <dbReference type="PROSITE" id="PS50280"/>
    </source>
</evidence>
<sequence>MIHPDTELRFVNEKIGLGVFATKFIPKGTIVWVLDDLDMILDEDYVDSLEPLRRDIVYKYAYQNEKGEYVLCWDHGRYINHSFNPNCIGTAYELELAARDIHPGEELTSDYGILGDEEPFVCVPEEGTSRTIVMPDDYLHYYRLWDEMAAEAFKYFNQVDQPLKHLIPRKFRKKVHAVAAGLRPLDSILTTF</sequence>
<dbReference type="RefSeq" id="WP_144941690.1">
    <property type="nucleotide sequence ID" value="NZ_JBHTIU010000027.1"/>
</dbReference>
<proteinExistence type="predicted"/>
<evidence type="ECO:0000313" key="2">
    <source>
        <dbReference type="EMBL" id="MFD0868973.1"/>
    </source>
</evidence>
<keyword evidence="2" id="KW-0489">Methyltransferase</keyword>
<dbReference type="Pfam" id="PF00856">
    <property type="entry name" value="SET"/>
    <property type="match status" value="1"/>
</dbReference>
<reference evidence="3" key="1">
    <citation type="journal article" date="2019" name="Int. J. Syst. Evol. Microbiol.">
        <title>The Global Catalogue of Microorganisms (GCM) 10K type strain sequencing project: providing services to taxonomists for standard genome sequencing and annotation.</title>
        <authorList>
            <consortium name="The Broad Institute Genomics Platform"/>
            <consortium name="The Broad Institute Genome Sequencing Center for Infectious Disease"/>
            <person name="Wu L."/>
            <person name="Ma J."/>
        </authorList>
    </citation>
    <scope>NUCLEOTIDE SEQUENCE [LARGE SCALE GENOMIC DNA]</scope>
    <source>
        <strain evidence="3">CCUG 57263</strain>
    </source>
</reference>
<organism evidence="2 3">
    <name type="scientific">Paenibacillus residui</name>
    <dbReference type="NCBI Taxonomy" id="629724"/>
    <lineage>
        <taxon>Bacteria</taxon>
        <taxon>Bacillati</taxon>
        <taxon>Bacillota</taxon>
        <taxon>Bacilli</taxon>
        <taxon>Bacillales</taxon>
        <taxon>Paenibacillaceae</taxon>
        <taxon>Paenibacillus</taxon>
    </lineage>
</organism>